<keyword evidence="2" id="KW-1185">Reference proteome</keyword>
<name>A0AC60QFL1_IXOPE</name>
<comment type="caution">
    <text evidence="1">The sequence shown here is derived from an EMBL/GenBank/DDBJ whole genome shotgun (WGS) entry which is preliminary data.</text>
</comment>
<evidence type="ECO:0000313" key="2">
    <source>
        <dbReference type="Proteomes" id="UP000805193"/>
    </source>
</evidence>
<dbReference type="Proteomes" id="UP000805193">
    <property type="component" value="Unassembled WGS sequence"/>
</dbReference>
<dbReference type="EMBL" id="JABSTQ010009099">
    <property type="protein sequence ID" value="KAG0432973.1"/>
    <property type="molecule type" value="Genomic_DNA"/>
</dbReference>
<gene>
    <name evidence="1" type="ORF">HPB47_020349</name>
</gene>
<accession>A0AC60QFL1</accession>
<reference evidence="1 2" key="1">
    <citation type="journal article" date="2020" name="Cell">
        <title>Large-Scale Comparative Analyses of Tick Genomes Elucidate Their Genetic Diversity and Vector Capacities.</title>
        <authorList>
            <consortium name="Tick Genome and Microbiome Consortium (TIGMIC)"/>
            <person name="Jia N."/>
            <person name="Wang J."/>
            <person name="Shi W."/>
            <person name="Du L."/>
            <person name="Sun Y."/>
            <person name="Zhan W."/>
            <person name="Jiang J.F."/>
            <person name="Wang Q."/>
            <person name="Zhang B."/>
            <person name="Ji P."/>
            <person name="Bell-Sakyi L."/>
            <person name="Cui X.M."/>
            <person name="Yuan T.T."/>
            <person name="Jiang B.G."/>
            <person name="Yang W.F."/>
            <person name="Lam T.T."/>
            <person name="Chang Q.C."/>
            <person name="Ding S.J."/>
            <person name="Wang X.J."/>
            <person name="Zhu J.G."/>
            <person name="Ruan X.D."/>
            <person name="Zhao L."/>
            <person name="Wei J.T."/>
            <person name="Ye R.Z."/>
            <person name="Que T.C."/>
            <person name="Du C.H."/>
            <person name="Zhou Y.H."/>
            <person name="Cheng J.X."/>
            <person name="Dai P.F."/>
            <person name="Guo W.B."/>
            <person name="Han X.H."/>
            <person name="Huang E.J."/>
            <person name="Li L.F."/>
            <person name="Wei W."/>
            <person name="Gao Y.C."/>
            <person name="Liu J.Z."/>
            <person name="Shao H.Z."/>
            <person name="Wang X."/>
            <person name="Wang C.C."/>
            <person name="Yang T.C."/>
            <person name="Huo Q.B."/>
            <person name="Li W."/>
            <person name="Chen H.Y."/>
            <person name="Chen S.E."/>
            <person name="Zhou L.G."/>
            <person name="Ni X.B."/>
            <person name="Tian J.H."/>
            <person name="Sheng Y."/>
            <person name="Liu T."/>
            <person name="Pan Y.S."/>
            <person name="Xia L.Y."/>
            <person name="Li J."/>
            <person name="Zhao F."/>
            <person name="Cao W.C."/>
        </authorList>
    </citation>
    <scope>NUCLEOTIDE SEQUENCE [LARGE SCALE GENOMIC DNA]</scope>
    <source>
        <strain evidence="1">Iper-2018</strain>
    </source>
</reference>
<proteinExistence type="predicted"/>
<evidence type="ECO:0000313" key="1">
    <source>
        <dbReference type="EMBL" id="KAG0432973.1"/>
    </source>
</evidence>
<sequence>MRYKNQKERGTCTTIAFDVLTKPGRSPREAAAEIKKEERQTTDEKRTTCALPSRFPEKWLFDALCYQILAFQISDRALYGSIVELPGFVSIEEDLRWKEPREPAPSLEQHPDPAKDELQNHADYLQQRRAHLKGLDREIAALIDKEGLENEIASQMEYEKNVSFIMSKTRRLLNTEPTTHASTAASIPRQHPRTVALPKLQIPSFDGNLRDWQGFWNHFHATIHINPDLPKIKKFKYLLSYLTGQAKRAVEWIRLSGEESDVAVKVLTERFGRHDVLVDDHVDQLLALPTIKSSDNVSQLRQMYDNVTFRVSSLENLGVPPAQYAVVLNRVLMRALPQDLVILYRQKMKESGQGESRNPDMDHPTTSGPEQVKTMMNFLRIQVESREESHASHTTTSLRNNAPPGHGDYQSNEQQRFPSAYMLAAGSSSTSTSSCPFCDTTEHDLQDSPSSEDSKALFSLWQDQPSRQGMPHAKTSRLHSLQWPPTHYPLRCLAGKSNFCPNNQRNIHVSFHAK</sequence>
<organism evidence="1 2">
    <name type="scientific">Ixodes persulcatus</name>
    <name type="common">Taiga tick</name>
    <dbReference type="NCBI Taxonomy" id="34615"/>
    <lineage>
        <taxon>Eukaryota</taxon>
        <taxon>Metazoa</taxon>
        <taxon>Ecdysozoa</taxon>
        <taxon>Arthropoda</taxon>
        <taxon>Chelicerata</taxon>
        <taxon>Arachnida</taxon>
        <taxon>Acari</taxon>
        <taxon>Parasitiformes</taxon>
        <taxon>Ixodida</taxon>
        <taxon>Ixodoidea</taxon>
        <taxon>Ixodidae</taxon>
        <taxon>Ixodinae</taxon>
        <taxon>Ixodes</taxon>
    </lineage>
</organism>
<protein>
    <submittedName>
        <fullName evidence="1">Uncharacterized protein</fullName>
    </submittedName>
</protein>